<keyword evidence="3" id="KW-0804">Transcription</keyword>
<comment type="caution">
    <text evidence="6">The sequence shown here is derived from an EMBL/GenBank/DDBJ whole genome shotgun (WGS) entry which is preliminary data.</text>
</comment>
<dbReference type="Pfam" id="PF00027">
    <property type="entry name" value="cNMP_binding"/>
    <property type="match status" value="1"/>
</dbReference>
<evidence type="ECO:0000313" key="6">
    <source>
        <dbReference type="EMBL" id="MEQ2426417.1"/>
    </source>
</evidence>
<dbReference type="Pfam" id="PF13545">
    <property type="entry name" value="HTH_Crp_2"/>
    <property type="match status" value="1"/>
</dbReference>
<keyword evidence="2" id="KW-0238">DNA-binding</keyword>
<dbReference type="InterPro" id="IPR036390">
    <property type="entry name" value="WH_DNA-bd_sf"/>
</dbReference>
<dbReference type="InterPro" id="IPR018490">
    <property type="entry name" value="cNMP-bd_dom_sf"/>
</dbReference>
<dbReference type="SUPFAM" id="SSF46785">
    <property type="entry name" value="Winged helix' DNA-binding domain"/>
    <property type="match status" value="1"/>
</dbReference>
<dbReference type="EMBL" id="JBBMFM010000061">
    <property type="protein sequence ID" value="MEQ2426417.1"/>
    <property type="molecule type" value="Genomic_DNA"/>
</dbReference>
<proteinExistence type="predicted"/>
<reference evidence="6 7" key="1">
    <citation type="submission" date="2024-03" db="EMBL/GenBank/DDBJ databases">
        <title>Human intestinal bacterial collection.</title>
        <authorList>
            <person name="Pauvert C."/>
            <person name="Hitch T.C.A."/>
            <person name="Clavel T."/>
        </authorList>
    </citation>
    <scope>NUCLEOTIDE SEQUENCE [LARGE SCALE GENOMIC DNA]</scope>
    <source>
        <strain evidence="6 7">CLA-SR-H021</strain>
    </source>
</reference>
<dbReference type="Proteomes" id="UP001454086">
    <property type="component" value="Unassembled WGS sequence"/>
</dbReference>
<dbReference type="InterPro" id="IPR000595">
    <property type="entry name" value="cNMP-bd_dom"/>
</dbReference>
<feature type="domain" description="Cyclic nucleotide-binding" evidence="4">
    <location>
        <begin position="13"/>
        <end position="136"/>
    </location>
</feature>
<dbReference type="RefSeq" id="WP_349118348.1">
    <property type="nucleotide sequence ID" value="NZ_JBBMFM010000061.1"/>
</dbReference>
<dbReference type="PROSITE" id="PS51063">
    <property type="entry name" value="HTH_CRP_2"/>
    <property type="match status" value="1"/>
</dbReference>
<keyword evidence="7" id="KW-1185">Reference proteome</keyword>
<protein>
    <submittedName>
        <fullName evidence="6">Crp/Fnr family transcriptional regulator</fullName>
    </submittedName>
</protein>
<sequence length="220" mass="24156">MKPMIEYLEGTRLFADISREDTGRLLSCLNAHPVEYAHDTVIIEEGSQVRAFGILLSGRGRSYKTDLDGNVLTVTLLNTGSEIGVILAASPDHPSPVSAAVERGSAVLFISYDSLMNSCARNCACHKRLIRNFTASVAQKGLVLHERLDCLLRPCARDKIMAYLKNASCPSAGGTFTVPLDRNAMAQYLNMDRSALSRELSKMKADGIMDFHKSTFRLLD</sequence>
<evidence type="ECO:0000259" key="4">
    <source>
        <dbReference type="PROSITE" id="PS50042"/>
    </source>
</evidence>
<dbReference type="InterPro" id="IPR014710">
    <property type="entry name" value="RmlC-like_jellyroll"/>
</dbReference>
<gene>
    <name evidence="6" type="ORF">WMQ36_15695</name>
</gene>
<dbReference type="SUPFAM" id="SSF51206">
    <property type="entry name" value="cAMP-binding domain-like"/>
    <property type="match status" value="1"/>
</dbReference>
<evidence type="ECO:0000256" key="2">
    <source>
        <dbReference type="ARBA" id="ARBA00023125"/>
    </source>
</evidence>
<evidence type="ECO:0000313" key="7">
    <source>
        <dbReference type="Proteomes" id="UP001454086"/>
    </source>
</evidence>
<organism evidence="6 7">
    <name type="scientific">Enterocloster hominis</name>
    <name type="common">ex Hitch et al. 2024</name>
    <dbReference type="NCBI Taxonomy" id="1917870"/>
    <lineage>
        <taxon>Bacteria</taxon>
        <taxon>Bacillati</taxon>
        <taxon>Bacillota</taxon>
        <taxon>Clostridia</taxon>
        <taxon>Lachnospirales</taxon>
        <taxon>Lachnospiraceae</taxon>
        <taxon>Enterocloster</taxon>
    </lineage>
</organism>
<dbReference type="InterPro" id="IPR012318">
    <property type="entry name" value="HTH_CRP"/>
</dbReference>
<dbReference type="CDD" id="cd00038">
    <property type="entry name" value="CAP_ED"/>
    <property type="match status" value="1"/>
</dbReference>
<dbReference type="Gene3D" id="2.60.120.10">
    <property type="entry name" value="Jelly Rolls"/>
    <property type="match status" value="1"/>
</dbReference>
<name>A0ABV1D9U5_9FIRM</name>
<accession>A0ABV1D9U5</accession>
<feature type="domain" description="HTH crp-type" evidence="5">
    <location>
        <begin position="154"/>
        <end position="220"/>
    </location>
</feature>
<evidence type="ECO:0000256" key="3">
    <source>
        <dbReference type="ARBA" id="ARBA00023163"/>
    </source>
</evidence>
<evidence type="ECO:0000256" key="1">
    <source>
        <dbReference type="ARBA" id="ARBA00023015"/>
    </source>
</evidence>
<evidence type="ECO:0000259" key="5">
    <source>
        <dbReference type="PROSITE" id="PS51063"/>
    </source>
</evidence>
<dbReference type="PROSITE" id="PS50042">
    <property type="entry name" value="CNMP_BINDING_3"/>
    <property type="match status" value="1"/>
</dbReference>
<keyword evidence="1" id="KW-0805">Transcription regulation</keyword>